<gene>
    <name evidence="2" type="ORF">PGT21_028878</name>
</gene>
<dbReference type="Proteomes" id="UP000324748">
    <property type="component" value="Unassembled WGS sequence"/>
</dbReference>
<evidence type="ECO:0000313" key="3">
    <source>
        <dbReference type="Proteomes" id="UP000324748"/>
    </source>
</evidence>
<dbReference type="EMBL" id="VSWC01000157">
    <property type="protein sequence ID" value="KAA1075108.1"/>
    <property type="molecule type" value="Genomic_DNA"/>
</dbReference>
<name>A0A5B0MG31_PUCGR</name>
<feature type="region of interest" description="Disordered" evidence="1">
    <location>
        <begin position="80"/>
        <end position="111"/>
    </location>
</feature>
<accession>A0A5B0MG31</accession>
<evidence type="ECO:0000313" key="2">
    <source>
        <dbReference type="EMBL" id="KAA1075108.1"/>
    </source>
</evidence>
<organism evidence="2 3">
    <name type="scientific">Puccinia graminis f. sp. tritici</name>
    <dbReference type="NCBI Taxonomy" id="56615"/>
    <lineage>
        <taxon>Eukaryota</taxon>
        <taxon>Fungi</taxon>
        <taxon>Dikarya</taxon>
        <taxon>Basidiomycota</taxon>
        <taxon>Pucciniomycotina</taxon>
        <taxon>Pucciniomycetes</taxon>
        <taxon>Pucciniales</taxon>
        <taxon>Pucciniaceae</taxon>
        <taxon>Puccinia</taxon>
    </lineage>
</organism>
<evidence type="ECO:0000256" key="1">
    <source>
        <dbReference type="SAM" id="MobiDB-lite"/>
    </source>
</evidence>
<protein>
    <submittedName>
        <fullName evidence="2">Uncharacterized protein</fullName>
    </submittedName>
</protein>
<dbReference type="AlphaFoldDB" id="A0A5B0MG31"/>
<sequence length="132" mass="15041">MEEALREMAQVVDLLERHECAWDDKNYRRALQQESMKASYVNTESKVINLRQMVARDLGFKVTVNHPRLLYLWITDDSASQKNHGTPPVPHCNAQGQLPPQPSRAPGSPVDNEAAARWRRLIHELDLAFGPT</sequence>
<dbReference type="OrthoDB" id="2495276at2759"/>
<comment type="caution">
    <text evidence="2">The sequence shown here is derived from an EMBL/GenBank/DDBJ whole genome shotgun (WGS) entry which is preliminary data.</text>
</comment>
<reference evidence="2 3" key="1">
    <citation type="submission" date="2019-05" db="EMBL/GenBank/DDBJ databases">
        <title>Emergence of the Ug99 lineage of the wheat stem rust pathogen through somatic hybridization.</title>
        <authorList>
            <person name="Li F."/>
            <person name="Upadhyaya N.M."/>
            <person name="Sperschneider J."/>
            <person name="Matny O."/>
            <person name="Nguyen-Phuc H."/>
            <person name="Mago R."/>
            <person name="Raley C."/>
            <person name="Miller M.E."/>
            <person name="Silverstein K.A.T."/>
            <person name="Henningsen E."/>
            <person name="Hirsch C.D."/>
            <person name="Visser B."/>
            <person name="Pretorius Z.A."/>
            <person name="Steffenson B.J."/>
            <person name="Schwessinger B."/>
            <person name="Dodds P.N."/>
            <person name="Figueroa M."/>
        </authorList>
    </citation>
    <scope>NUCLEOTIDE SEQUENCE [LARGE SCALE GENOMIC DNA]</scope>
    <source>
        <strain evidence="2">21-0</strain>
    </source>
</reference>
<proteinExistence type="predicted"/>
<keyword evidence="3" id="KW-1185">Reference proteome</keyword>